<sequence>WFEPFAIDWLDENEVVSMEFLHGALERDKKDGFLQTSEHALFSCSVVDVFTQLNQSFEIIKKLECPNPEALAHFMRRFAKTICKVLLQYAAIVAKDFHLYCSKEKV</sequence>
<feature type="domain" description="MHD1" evidence="3">
    <location>
        <begin position="1"/>
        <end position="93"/>
    </location>
</feature>
<dbReference type="InterPro" id="IPR014770">
    <property type="entry name" value="Munc13_1"/>
</dbReference>
<reference evidence="4 5" key="1">
    <citation type="journal article" date="2018" name="Nat. Ecol. Evol.">
        <title>Shark genomes provide insights into elasmobranch evolution and the origin of vertebrates.</title>
        <authorList>
            <person name="Hara Y"/>
            <person name="Yamaguchi K"/>
            <person name="Onimaru K"/>
            <person name="Kadota M"/>
            <person name="Koyanagi M"/>
            <person name="Keeley SD"/>
            <person name="Tatsumi K"/>
            <person name="Tanaka K"/>
            <person name="Motone F"/>
            <person name="Kageyama Y"/>
            <person name="Nozu R"/>
            <person name="Adachi N"/>
            <person name="Nishimura O"/>
            <person name="Nakagawa R"/>
            <person name="Tanegashima C"/>
            <person name="Kiyatake I"/>
            <person name="Matsumoto R"/>
            <person name="Murakumo K"/>
            <person name="Nishida K"/>
            <person name="Terakita A"/>
            <person name="Kuratani S"/>
            <person name="Sato K"/>
            <person name="Hyodo S Kuraku.S."/>
        </authorList>
    </citation>
    <scope>NUCLEOTIDE SEQUENCE [LARGE SCALE GENOMIC DNA]</scope>
</reference>
<dbReference type="GO" id="GO:0098831">
    <property type="term" value="C:presynaptic active zone cytoplasmic component"/>
    <property type="evidence" value="ECO:0007669"/>
    <property type="project" value="TreeGrafter"/>
</dbReference>
<dbReference type="EMBL" id="BEZZ01020671">
    <property type="protein sequence ID" value="GCC39862.1"/>
    <property type="molecule type" value="Genomic_DNA"/>
</dbReference>
<evidence type="ECO:0000259" key="3">
    <source>
        <dbReference type="PROSITE" id="PS51258"/>
    </source>
</evidence>
<dbReference type="Pfam" id="PF06292">
    <property type="entry name" value="MUN"/>
    <property type="match status" value="1"/>
</dbReference>
<dbReference type="GO" id="GO:0019992">
    <property type="term" value="F:diacylglycerol binding"/>
    <property type="evidence" value="ECO:0007669"/>
    <property type="project" value="InterPro"/>
</dbReference>
<dbReference type="OrthoDB" id="10053234at2759"/>
<gene>
    <name evidence="4" type="ORF">chiPu_0023423</name>
</gene>
<dbReference type="Gene3D" id="1.10.357.50">
    <property type="match status" value="1"/>
</dbReference>
<comment type="caution">
    <text evidence="4">The sequence shown here is derived from an EMBL/GenBank/DDBJ whole genome shotgun (WGS) entry which is preliminary data.</text>
</comment>
<feature type="non-terminal residue" evidence="4">
    <location>
        <position position="1"/>
    </location>
</feature>
<keyword evidence="5" id="KW-1185">Reference proteome</keyword>
<dbReference type="PROSITE" id="PS51258">
    <property type="entry name" value="MHD1"/>
    <property type="match status" value="1"/>
</dbReference>
<dbReference type="GO" id="GO:0030672">
    <property type="term" value="C:synaptic vesicle membrane"/>
    <property type="evidence" value="ECO:0007669"/>
    <property type="project" value="TreeGrafter"/>
</dbReference>
<keyword evidence="2" id="KW-0479">Metal-binding</keyword>
<dbReference type="GO" id="GO:0005516">
    <property type="term" value="F:calmodulin binding"/>
    <property type="evidence" value="ECO:0007669"/>
    <property type="project" value="TreeGrafter"/>
</dbReference>
<organism evidence="4 5">
    <name type="scientific">Chiloscyllium punctatum</name>
    <name type="common">Brownbanded bambooshark</name>
    <name type="synonym">Hemiscyllium punctatum</name>
    <dbReference type="NCBI Taxonomy" id="137246"/>
    <lineage>
        <taxon>Eukaryota</taxon>
        <taxon>Metazoa</taxon>
        <taxon>Chordata</taxon>
        <taxon>Craniata</taxon>
        <taxon>Vertebrata</taxon>
        <taxon>Chondrichthyes</taxon>
        <taxon>Elasmobranchii</taxon>
        <taxon>Galeomorphii</taxon>
        <taxon>Galeoidea</taxon>
        <taxon>Orectolobiformes</taxon>
        <taxon>Hemiscylliidae</taxon>
        <taxon>Chiloscyllium</taxon>
    </lineage>
</organism>
<dbReference type="GO" id="GO:0043195">
    <property type="term" value="C:terminal bouton"/>
    <property type="evidence" value="ECO:0007669"/>
    <property type="project" value="TreeGrafter"/>
</dbReference>
<dbReference type="InterPro" id="IPR027080">
    <property type="entry name" value="Unc-13"/>
</dbReference>
<proteinExistence type="predicted"/>
<feature type="non-terminal residue" evidence="4">
    <location>
        <position position="106"/>
    </location>
</feature>
<dbReference type="GO" id="GO:0016082">
    <property type="term" value="P:synaptic vesicle priming"/>
    <property type="evidence" value="ECO:0007669"/>
    <property type="project" value="TreeGrafter"/>
</dbReference>
<dbReference type="GO" id="GO:0017075">
    <property type="term" value="F:syntaxin-1 binding"/>
    <property type="evidence" value="ECO:0007669"/>
    <property type="project" value="TreeGrafter"/>
</dbReference>
<keyword evidence="1" id="KW-0677">Repeat</keyword>
<keyword evidence="2" id="KW-0863">Zinc-finger</keyword>
<dbReference type="GO" id="GO:0031594">
    <property type="term" value="C:neuromuscular junction"/>
    <property type="evidence" value="ECO:0007669"/>
    <property type="project" value="TreeGrafter"/>
</dbReference>
<evidence type="ECO:0000313" key="4">
    <source>
        <dbReference type="EMBL" id="GCC39862.1"/>
    </source>
</evidence>
<dbReference type="Proteomes" id="UP000287033">
    <property type="component" value="Unassembled WGS sequence"/>
</dbReference>
<dbReference type="OMA" id="LFSWFEV"/>
<accession>A0A401TB69</accession>
<dbReference type="STRING" id="137246.A0A401TB69"/>
<dbReference type="InterPro" id="IPR010439">
    <property type="entry name" value="MUN_dom"/>
</dbReference>
<evidence type="ECO:0000256" key="2">
    <source>
        <dbReference type="ARBA" id="ARBA00022771"/>
    </source>
</evidence>
<dbReference type="GO" id="GO:0042734">
    <property type="term" value="C:presynaptic membrane"/>
    <property type="evidence" value="ECO:0007669"/>
    <property type="project" value="TreeGrafter"/>
</dbReference>
<dbReference type="PANTHER" id="PTHR10480:SF2">
    <property type="entry name" value="PROTEIN UNC-13 HOMOLOG C"/>
    <property type="match status" value="1"/>
</dbReference>
<dbReference type="GO" id="GO:0008270">
    <property type="term" value="F:zinc ion binding"/>
    <property type="evidence" value="ECO:0007669"/>
    <property type="project" value="UniProtKB-KW"/>
</dbReference>
<dbReference type="AlphaFoldDB" id="A0A401TB69"/>
<dbReference type="GO" id="GO:0099525">
    <property type="term" value="P:presynaptic dense core vesicle exocytosis"/>
    <property type="evidence" value="ECO:0007669"/>
    <property type="project" value="TreeGrafter"/>
</dbReference>
<evidence type="ECO:0000313" key="5">
    <source>
        <dbReference type="Proteomes" id="UP000287033"/>
    </source>
</evidence>
<protein>
    <recommendedName>
        <fullName evidence="3">MHD1 domain-containing protein</fullName>
    </recommendedName>
</protein>
<name>A0A401TB69_CHIPU</name>
<dbReference type="GO" id="GO:0035249">
    <property type="term" value="P:synaptic transmission, glutamatergic"/>
    <property type="evidence" value="ECO:0007669"/>
    <property type="project" value="TreeGrafter"/>
</dbReference>
<keyword evidence="2" id="KW-0862">Zinc</keyword>
<evidence type="ECO:0000256" key="1">
    <source>
        <dbReference type="ARBA" id="ARBA00022737"/>
    </source>
</evidence>
<dbReference type="PANTHER" id="PTHR10480">
    <property type="entry name" value="PROTEIN UNC-13 HOMOLOG"/>
    <property type="match status" value="1"/>
</dbReference>
<dbReference type="GO" id="GO:0016081">
    <property type="term" value="P:synaptic vesicle docking"/>
    <property type="evidence" value="ECO:0007669"/>
    <property type="project" value="TreeGrafter"/>
</dbReference>
<dbReference type="GO" id="GO:0061789">
    <property type="term" value="P:dense core granule priming"/>
    <property type="evidence" value="ECO:0007669"/>
    <property type="project" value="TreeGrafter"/>
</dbReference>